<evidence type="ECO:0000256" key="7">
    <source>
        <dbReference type="ARBA" id="ARBA00022614"/>
    </source>
</evidence>
<evidence type="ECO:0000256" key="1">
    <source>
        <dbReference type="ARBA" id="ARBA00004162"/>
    </source>
</evidence>
<feature type="compositionally biased region" description="Basic and acidic residues" evidence="20">
    <location>
        <begin position="978"/>
        <end position="988"/>
    </location>
</feature>
<keyword evidence="7" id="KW-0433">Leucine-rich repeat</keyword>
<feature type="region of interest" description="Disordered" evidence="20">
    <location>
        <begin position="978"/>
        <end position="1010"/>
    </location>
</feature>
<dbReference type="InterPro" id="IPR000719">
    <property type="entry name" value="Prot_kinase_dom"/>
</dbReference>
<dbReference type="Pfam" id="PF00560">
    <property type="entry name" value="LRR_1"/>
    <property type="match status" value="9"/>
</dbReference>
<dbReference type="InterPro" id="IPR001611">
    <property type="entry name" value="Leu-rich_rpt"/>
</dbReference>
<keyword evidence="6" id="KW-0723">Serine/threonine-protein kinase</keyword>
<evidence type="ECO:0000256" key="3">
    <source>
        <dbReference type="ARBA" id="ARBA00008684"/>
    </source>
</evidence>
<reference evidence="23" key="1">
    <citation type="submission" date="2021-01" db="EMBL/GenBank/DDBJ databases">
        <authorList>
            <person name="Lovell J.T."/>
            <person name="Bentley N."/>
            <person name="Bhattarai G."/>
            <person name="Jenkins J.W."/>
            <person name="Sreedasyam A."/>
            <person name="Alarcon Y."/>
            <person name="Bock C."/>
            <person name="Boston L."/>
            <person name="Carlson J."/>
            <person name="Cervantes K."/>
            <person name="Clermont K."/>
            <person name="Krom N."/>
            <person name="Kubenka K."/>
            <person name="Mamidi S."/>
            <person name="Mattison C."/>
            <person name="Monteros M."/>
            <person name="Pisani C."/>
            <person name="Plott C."/>
            <person name="Rajasekar S."/>
            <person name="Rhein H.S."/>
            <person name="Rohla C."/>
            <person name="Song M."/>
            <person name="Hilaire R.S."/>
            <person name="Shu S."/>
            <person name="Wells L."/>
            <person name="Wang X."/>
            <person name="Webber J."/>
            <person name="Heerema R.J."/>
            <person name="Klein P."/>
            <person name="Conner P."/>
            <person name="Grauke L."/>
            <person name="Grimwood J."/>
            <person name="Schmutz J."/>
            <person name="Randall J.J."/>
        </authorList>
    </citation>
    <scope>NUCLEOTIDE SEQUENCE</scope>
    <source>
        <tissue evidence="23">Leaf</tissue>
    </source>
</reference>
<sequence>MELHNIKLRVLCSTYFLVILPFSLSLLCLQSDTASSVVFQTTNKTDLLALLKFKESITNDPRNILSSWNASSALHFCKWQGVSCGRKHQRVTALQLQGYSLRGSISPYVGNLSFLSSVNLQQNFLGGEIPAEVTRLFRLKDLYLSNNSFTGEIPRNLTNCPELRVIDLERNELMGRIPDELGSLKRLEMLMFSSNNLTGDIPPSLGNVSSLQGLYLGDNKLWGNIPEDIGRLQRLYFFSVSSNNLSGTIPSALYNISTMSILLTDDNRLVGTLPPNIGLTLPNLRFLAMSRNKFSGPIPVSLSNSSQLEKLLLYRNNFVGQVPNLGNLLHLRWLAFHANNLGNNSSKDLDFLDSLGNCPKLEILYFSENHFGGSLPNSIGNLSMQLTQLDVAGNQISGILPAALENLTNLTFLSMAQNLLTGSIPTYFGEFQNLEGLSLDGNRFLGLIPSSIGNLTRLVTLNLSQNKLEGSIPSSFGNFKSLQELDISENSLIGAIPINILSSQLLVLNLSQNSLTGTLPVEVGNSRNIYRLDVSKNNFSGEIPRTLANCLSLEYLYLQGNSFQGNLPPSLASLKGLQYLDLSQNNLSGMIPNDLQELSVLLYLNLSFNNLAGEVPTEGIFRDASRVSVAGNKELCGGVPDLQLQPCDIKVEKKRGKSHAFKIAIIISSGIFSLTIISCCLVLYRRRKSEKKLTSTHSKSDPLSKVSYRELYQLTGGFSQNNLIGSGGFGSVYRGILPHEERMVAVKILKLQQKGASKSFMAECNVLRNIRHRNLVKILTCCSSVDYSGNEFKAIIYEYMPNGSLEKWLHPDIDNGNLSRNLNLLQRLNAAIDVASALHYLHDHCETPIVHCDLKPSNVLLDDDMIAHVSDFGLARLLSPTNHLSHHQTSTTGIKGSVGYAAPEYGMGGEASTQGDVYSYGIFVLEMFTGKKPTDENFEDSFNLHNFVKIALPEKLVQIVSPKLLTRREVDEIAASTKEDNYKYNDHDNDIEEEEEEEKEEEKSYVGEESQMNPNVQKCLLSVLQIGLACSLEPPKERMNMEDVTRQLHRIKNAFLGFGFSR</sequence>
<feature type="domain" description="Protein kinase" evidence="22">
    <location>
        <begin position="718"/>
        <end position="1056"/>
    </location>
</feature>
<evidence type="ECO:0000256" key="13">
    <source>
        <dbReference type="ARBA" id="ARBA00022777"/>
    </source>
</evidence>
<keyword evidence="16 21" id="KW-0472">Membrane</keyword>
<dbReference type="PROSITE" id="PS00108">
    <property type="entry name" value="PROTEIN_KINASE_ST"/>
    <property type="match status" value="1"/>
</dbReference>
<dbReference type="PANTHER" id="PTHR48056:SF89">
    <property type="entry name" value="OS06G0585982 PROTEIN"/>
    <property type="match status" value="1"/>
</dbReference>
<keyword evidence="9 21" id="KW-0812">Transmembrane</keyword>
<dbReference type="GO" id="GO:0033612">
    <property type="term" value="F:receptor serine/threonine kinase binding"/>
    <property type="evidence" value="ECO:0007669"/>
    <property type="project" value="TreeGrafter"/>
</dbReference>
<evidence type="ECO:0000256" key="15">
    <source>
        <dbReference type="ARBA" id="ARBA00022989"/>
    </source>
</evidence>
<evidence type="ECO:0000256" key="21">
    <source>
        <dbReference type="SAM" id="Phobius"/>
    </source>
</evidence>
<evidence type="ECO:0000256" key="10">
    <source>
        <dbReference type="ARBA" id="ARBA00022729"/>
    </source>
</evidence>
<keyword evidence="17" id="KW-0675">Receptor</keyword>
<dbReference type="FunFam" id="3.80.10.10:FF:000288">
    <property type="entry name" value="LRR receptor-like serine/threonine-protein kinase EFR"/>
    <property type="match status" value="1"/>
</dbReference>
<evidence type="ECO:0000256" key="18">
    <source>
        <dbReference type="ARBA" id="ARBA00023180"/>
    </source>
</evidence>
<organism evidence="23 24">
    <name type="scientific">Carya illinoinensis</name>
    <name type="common">Pecan</name>
    <dbReference type="NCBI Taxonomy" id="32201"/>
    <lineage>
        <taxon>Eukaryota</taxon>
        <taxon>Viridiplantae</taxon>
        <taxon>Streptophyta</taxon>
        <taxon>Embryophyta</taxon>
        <taxon>Tracheophyta</taxon>
        <taxon>Spermatophyta</taxon>
        <taxon>Magnoliopsida</taxon>
        <taxon>eudicotyledons</taxon>
        <taxon>Gunneridae</taxon>
        <taxon>Pentapetalae</taxon>
        <taxon>rosids</taxon>
        <taxon>fabids</taxon>
        <taxon>Fagales</taxon>
        <taxon>Juglandaceae</taxon>
        <taxon>Carya</taxon>
    </lineage>
</organism>
<dbReference type="SMART" id="SM00220">
    <property type="entry name" value="S_TKc"/>
    <property type="match status" value="1"/>
</dbReference>
<dbReference type="InterPro" id="IPR050647">
    <property type="entry name" value="Plant_LRR-RLKs"/>
</dbReference>
<evidence type="ECO:0000259" key="22">
    <source>
        <dbReference type="PROSITE" id="PS50011"/>
    </source>
</evidence>
<evidence type="ECO:0000256" key="20">
    <source>
        <dbReference type="SAM" id="MobiDB-lite"/>
    </source>
</evidence>
<dbReference type="SMART" id="SM00369">
    <property type="entry name" value="LRR_TYP"/>
    <property type="match status" value="10"/>
</dbReference>
<dbReference type="FunFam" id="3.80.10.10:FF:000101">
    <property type="entry name" value="LRR receptor-like serine/threonine-protein kinase ERECTA"/>
    <property type="match status" value="1"/>
</dbReference>
<dbReference type="EC" id="2.7.11.1" evidence="4"/>
<evidence type="ECO:0000256" key="5">
    <source>
        <dbReference type="ARBA" id="ARBA00022475"/>
    </source>
</evidence>
<accession>A0A922JMA3</accession>
<dbReference type="InterPro" id="IPR003591">
    <property type="entry name" value="Leu-rich_rpt_typical-subtyp"/>
</dbReference>
<proteinExistence type="inferred from homology"/>
<dbReference type="InterPro" id="IPR017441">
    <property type="entry name" value="Protein_kinase_ATP_BS"/>
</dbReference>
<dbReference type="AlphaFoldDB" id="A0A922JMA3"/>
<keyword evidence="11" id="KW-0677">Repeat</keyword>
<dbReference type="InterPro" id="IPR001245">
    <property type="entry name" value="Ser-Thr/Tyr_kinase_cat_dom"/>
</dbReference>
<dbReference type="Pfam" id="PF08263">
    <property type="entry name" value="LRRNT_2"/>
    <property type="match status" value="1"/>
</dbReference>
<feature type="binding site" evidence="19">
    <location>
        <position position="747"/>
    </location>
    <ligand>
        <name>ATP</name>
        <dbReference type="ChEBI" id="CHEBI:30616"/>
    </ligand>
</feature>
<dbReference type="Pfam" id="PF07714">
    <property type="entry name" value="PK_Tyr_Ser-Thr"/>
    <property type="match status" value="1"/>
</dbReference>
<evidence type="ECO:0000256" key="19">
    <source>
        <dbReference type="PROSITE-ProRule" id="PRU10141"/>
    </source>
</evidence>
<evidence type="ECO:0000256" key="4">
    <source>
        <dbReference type="ARBA" id="ARBA00012513"/>
    </source>
</evidence>
<comment type="similarity">
    <text evidence="3">Belongs to the protein kinase superfamily. Ser/Thr protein kinase family.</text>
</comment>
<keyword evidence="13" id="KW-0418">Kinase</keyword>
<dbReference type="GO" id="GO:0005524">
    <property type="term" value="F:ATP binding"/>
    <property type="evidence" value="ECO:0007669"/>
    <property type="project" value="UniProtKB-UniRule"/>
</dbReference>
<evidence type="ECO:0000313" key="23">
    <source>
        <dbReference type="EMBL" id="KAG6713075.1"/>
    </source>
</evidence>
<evidence type="ECO:0000256" key="6">
    <source>
        <dbReference type="ARBA" id="ARBA00022527"/>
    </source>
</evidence>
<dbReference type="GO" id="GO:0004674">
    <property type="term" value="F:protein serine/threonine kinase activity"/>
    <property type="evidence" value="ECO:0007669"/>
    <property type="project" value="UniProtKB-KW"/>
</dbReference>
<keyword evidence="18" id="KW-0325">Glycoprotein</keyword>
<dbReference type="FunFam" id="3.30.200.20:FF:000432">
    <property type="entry name" value="LRR receptor-like serine/threonine-protein kinase EFR"/>
    <property type="match status" value="1"/>
</dbReference>
<evidence type="ECO:0000313" key="24">
    <source>
        <dbReference type="Proteomes" id="UP000811246"/>
    </source>
</evidence>
<evidence type="ECO:0000256" key="14">
    <source>
        <dbReference type="ARBA" id="ARBA00022840"/>
    </source>
</evidence>
<feature type="compositionally biased region" description="Acidic residues" evidence="20">
    <location>
        <begin position="989"/>
        <end position="1000"/>
    </location>
</feature>
<evidence type="ECO:0000256" key="8">
    <source>
        <dbReference type="ARBA" id="ARBA00022679"/>
    </source>
</evidence>
<evidence type="ECO:0000256" key="9">
    <source>
        <dbReference type="ARBA" id="ARBA00022692"/>
    </source>
</evidence>
<dbReference type="PROSITE" id="PS50011">
    <property type="entry name" value="PROTEIN_KINASE_DOM"/>
    <property type="match status" value="1"/>
</dbReference>
<comment type="caution">
    <text evidence="23">The sequence shown here is derived from an EMBL/GenBank/DDBJ whole genome shotgun (WGS) entry which is preliminary data.</text>
</comment>
<gene>
    <name evidence="23" type="ORF">I3842_05G132600</name>
</gene>
<keyword evidence="15 21" id="KW-1133">Transmembrane helix</keyword>
<evidence type="ECO:0000256" key="12">
    <source>
        <dbReference type="ARBA" id="ARBA00022741"/>
    </source>
</evidence>
<dbReference type="FunFam" id="3.80.10.10:FF:000041">
    <property type="entry name" value="LRR receptor-like serine/threonine-protein kinase ERECTA"/>
    <property type="match status" value="1"/>
</dbReference>
<feature type="transmembrane region" description="Helical" evidence="21">
    <location>
        <begin position="663"/>
        <end position="684"/>
    </location>
</feature>
<evidence type="ECO:0000256" key="17">
    <source>
        <dbReference type="ARBA" id="ARBA00023170"/>
    </source>
</evidence>
<name>A0A922JMA3_CARIL</name>
<dbReference type="InterPro" id="IPR013210">
    <property type="entry name" value="LRR_N_plant-typ"/>
</dbReference>
<evidence type="ECO:0000256" key="16">
    <source>
        <dbReference type="ARBA" id="ARBA00023136"/>
    </source>
</evidence>
<dbReference type="Pfam" id="PF13855">
    <property type="entry name" value="LRR_8"/>
    <property type="match status" value="2"/>
</dbReference>
<keyword evidence="14 19" id="KW-0067">ATP-binding</keyword>
<evidence type="ECO:0000256" key="2">
    <source>
        <dbReference type="ARBA" id="ARBA00004479"/>
    </source>
</evidence>
<dbReference type="PROSITE" id="PS00107">
    <property type="entry name" value="PROTEIN_KINASE_ATP"/>
    <property type="match status" value="1"/>
</dbReference>
<evidence type="ECO:0000256" key="11">
    <source>
        <dbReference type="ARBA" id="ARBA00022737"/>
    </source>
</evidence>
<dbReference type="EMBL" id="CM031829">
    <property type="protein sequence ID" value="KAG6713075.1"/>
    <property type="molecule type" value="Genomic_DNA"/>
</dbReference>
<keyword evidence="8" id="KW-0808">Transferase</keyword>
<dbReference type="InterPro" id="IPR008271">
    <property type="entry name" value="Ser/Thr_kinase_AS"/>
</dbReference>
<protein>
    <recommendedName>
        <fullName evidence="4">non-specific serine/threonine protein kinase</fullName>
        <ecNumber evidence="4">2.7.11.1</ecNumber>
    </recommendedName>
</protein>
<dbReference type="SMART" id="SM00365">
    <property type="entry name" value="LRR_SD22"/>
    <property type="match status" value="4"/>
</dbReference>
<comment type="subcellular location">
    <subcellularLocation>
        <location evidence="1">Cell membrane</location>
        <topology evidence="1">Single-pass membrane protein</topology>
    </subcellularLocation>
    <subcellularLocation>
        <location evidence="2">Membrane</location>
        <topology evidence="2">Single-pass type I membrane protein</topology>
    </subcellularLocation>
</comment>
<keyword evidence="12 19" id="KW-0547">Nucleotide-binding</keyword>
<keyword evidence="10" id="KW-0732">Signal</keyword>
<dbReference type="Proteomes" id="UP000811246">
    <property type="component" value="Chromosome 5"/>
</dbReference>
<keyword evidence="5" id="KW-1003">Cell membrane</keyword>
<dbReference type="GO" id="GO:0005886">
    <property type="term" value="C:plasma membrane"/>
    <property type="evidence" value="ECO:0007669"/>
    <property type="project" value="UniProtKB-SubCell"/>
</dbReference>
<dbReference type="PANTHER" id="PTHR48056">
    <property type="entry name" value="LRR RECEPTOR-LIKE SERINE/THREONINE-PROTEIN KINASE-RELATED"/>
    <property type="match status" value="1"/>
</dbReference>